<accession>A0A9N9IRG0</accession>
<dbReference type="PANTHER" id="PTHR17695:SF11">
    <property type="entry name" value="SMALL SUBUNIT PROCESSOME COMPONENT 20 HOMOLOG"/>
    <property type="match status" value="1"/>
</dbReference>
<dbReference type="AlphaFoldDB" id="A0A9N9IRG0"/>
<dbReference type="SUPFAM" id="SSF48371">
    <property type="entry name" value="ARM repeat"/>
    <property type="match status" value="1"/>
</dbReference>
<organism evidence="1 2">
    <name type="scientific">Racocetra fulgida</name>
    <dbReference type="NCBI Taxonomy" id="60492"/>
    <lineage>
        <taxon>Eukaryota</taxon>
        <taxon>Fungi</taxon>
        <taxon>Fungi incertae sedis</taxon>
        <taxon>Mucoromycota</taxon>
        <taxon>Glomeromycotina</taxon>
        <taxon>Glomeromycetes</taxon>
        <taxon>Diversisporales</taxon>
        <taxon>Gigasporaceae</taxon>
        <taxon>Racocetra</taxon>
    </lineage>
</organism>
<dbReference type="InterPro" id="IPR016024">
    <property type="entry name" value="ARM-type_fold"/>
</dbReference>
<dbReference type="EMBL" id="CAJVPZ010033221">
    <property type="protein sequence ID" value="CAG8743805.1"/>
    <property type="molecule type" value="Genomic_DNA"/>
</dbReference>
<keyword evidence="2" id="KW-1185">Reference proteome</keyword>
<proteinExistence type="predicted"/>
<protein>
    <submittedName>
        <fullName evidence="1">7911_t:CDS:1</fullName>
    </submittedName>
</protein>
<dbReference type="GO" id="GO:0030686">
    <property type="term" value="C:90S preribosome"/>
    <property type="evidence" value="ECO:0007669"/>
    <property type="project" value="TreeGrafter"/>
</dbReference>
<dbReference type="Proteomes" id="UP000789396">
    <property type="component" value="Unassembled WGS sequence"/>
</dbReference>
<dbReference type="InterPro" id="IPR052575">
    <property type="entry name" value="SSU_processome_comp_20"/>
</dbReference>
<feature type="non-terminal residue" evidence="1">
    <location>
        <position position="141"/>
    </location>
</feature>
<evidence type="ECO:0000313" key="2">
    <source>
        <dbReference type="Proteomes" id="UP000789396"/>
    </source>
</evidence>
<evidence type="ECO:0000313" key="1">
    <source>
        <dbReference type="EMBL" id="CAG8743805.1"/>
    </source>
</evidence>
<gene>
    <name evidence="1" type="ORF">RFULGI_LOCUS13082</name>
</gene>
<comment type="caution">
    <text evidence="1">The sequence shown here is derived from an EMBL/GenBank/DDBJ whole genome shotgun (WGS) entry which is preliminary data.</text>
</comment>
<dbReference type="GO" id="GO:0032040">
    <property type="term" value="C:small-subunit processome"/>
    <property type="evidence" value="ECO:0007669"/>
    <property type="project" value="TreeGrafter"/>
</dbReference>
<reference evidence="1" key="1">
    <citation type="submission" date="2021-06" db="EMBL/GenBank/DDBJ databases">
        <authorList>
            <person name="Kallberg Y."/>
            <person name="Tangrot J."/>
            <person name="Rosling A."/>
        </authorList>
    </citation>
    <scope>NUCLEOTIDE SEQUENCE</scope>
    <source>
        <strain evidence="1">IN212</strain>
    </source>
</reference>
<dbReference type="PANTHER" id="PTHR17695">
    <property type="entry name" value="SMALL SUBUNIT PROCESSOME COMPONENT 20 HOMOLOG"/>
    <property type="match status" value="1"/>
</dbReference>
<name>A0A9N9IRG0_9GLOM</name>
<sequence length="141" mass="16227">MYSISVGTFSRSRPVFFFFNDRRNVSNSYPIRLMAPLLGEEYQKPYVRRFAAEAFAFLLRHAHAENLAQIVNYIVDSFNESPTDVYCEGLSILCYEAIQSPGNELHLNAPILLKELLNASYRHSKNDIKNNPGYRILIMTT</sequence>